<proteinExistence type="predicted"/>
<dbReference type="Proteomes" id="UP000230214">
    <property type="component" value="Unassembled WGS sequence"/>
</dbReference>
<dbReference type="AlphaFoldDB" id="A0A2H0RBU8"/>
<gene>
    <name evidence="1" type="ORF">COV24_02370</name>
</gene>
<accession>A0A2H0RBU8</accession>
<sequence length="177" mass="20758">MLKKIIENITLDLIYSKNNGDIIKEYPSSVFNYLKDTDLNSHIRQLLEFTEGNKNNDLSNSIKQFLIADFAYYLDEGYSKKTNSYLTRYTGYLFESYTKKELESKIEKCLKVLGFNNIVYYYSPISVGAKEKKKIRTSMQDRFFIFFTNPSLLGGARFLHNSNLYDYSWTNLINNSL</sequence>
<comment type="caution">
    <text evidence="1">The sequence shown here is derived from an EMBL/GenBank/DDBJ whole genome shotgun (WGS) entry which is preliminary data.</text>
</comment>
<reference evidence="1 2" key="1">
    <citation type="submission" date="2017-09" db="EMBL/GenBank/DDBJ databases">
        <title>Depth-based differentiation of microbial function through sediment-hosted aquifers and enrichment of novel symbionts in the deep terrestrial subsurface.</title>
        <authorList>
            <person name="Probst A.J."/>
            <person name="Ladd B."/>
            <person name="Jarett J.K."/>
            <person name="Geller-Mcgrath D.E."/>
            <person name="Sieber C.M."/>
            <person name="Emerson J.B."/>
            <person name="Anantharaman K."/>
            <person name="Thomas B.C."/>
            <person name="Malmstrom R."/>
            <person name="Stieglmeier M."/>
            <person name="Klingl A."/>
            <person name="Woyke T."/>
            <person name="Ryan C.M."/>
            <person name="Banfield J.F."/>
        </authorList>
    </citation>
    <scope>NUCLEOTIDE SEQUENCE [LARGE SCALE GENOMIC DNA]</scope>
    <source>
        <strain evidence="1">CG10_big_fil_rev_8_21_14_0_10_32_10</strain>
    </source>
</reference>
<organism evidence="1 2">
    <name type="scientific">candidate division WWE3 bacterium CG10_big_fil_rev_8_21_14_0_10_32_10</name>
    <dbReference type="NCBI Taxonomy" id="1975090"/>
    <lineage>
        <taxon>Bacteria</taxon>
        <taxon>Katanobacteria</taxon>
    </lineage>
</organism>
<evidence type="ECO:0000313" key="1">
    <source>
        <dbReference type="EMBL" id="PIR43504.1"/>
    </source>
</evidence>
<evidence type="ECO:0000313" key="2">
    <source>
        <dbReference type="Proteomes" id="UP000230214"/>
    </source>
</evidence>
<name>A0A2H0RBU8_UNCKA</name>
<dbReference type="EMBL" id="PCXU01000021">
    <property type="protein sequence ID" value="PIR43504.1"/>
    <property type="molecule type" value="Genomic_DNA"/>
</dbReference>
<protein>
    <submittedName>
        <fullName evidence="1">Uncharacterized protein</fullName>
    </submittedName>
</protein>